<name>A0AAN9HUB4_CROPI</name>
<accession>A0AAN9HUB4</accession>
<dbReference type="Proteomes" id="UP001372338">
    <property type="component" value="Unassembled WGS sequence"/>
</dbReference>
<proteinExistence type="predicted"/>
<dbReference type="AlphaFoldDB" id="A0AAN9HUB4"/>
<keyword evidence="2" id="KW-1185">Reference proteome</keyword>
<evidence type="ECO:0000313" key="2">
    <source>
        <dbReference type="Proteomes" id="UP001372338"/>
    </source>
</evidence>
<dbReference type="EMBL" id="JAYWIO010000006">
    <property type="protein sequence ID" value="KAK7256478.1"/>
    <property type="molecule type" value="Genomic_DNA"/>
</dbReference>
<reference evidence="1 2" key="1">
    <citation type="submission" date="2024-01" db="EMBL/GenBank/DDBJ databases">
        <title>The genomes of 5 underutilized Papilionoideae crops provide insights into root nodulation and disease resistanc.</title>
        <authorList>
            <person name="Yuan L."/>
        </authorList>
    </citation>
    <scope>NUCLEOTIDE SEQUENCE [LARGE SCALE GENOMIC DNA]</scope>
    <source>
        <strain evidence="1">ZHUSHIDOU_FW_LH</strain>
        <tissue evidence="1">Leaf</tissue>
    </source>
</reference>
<comment type="caution">
    <text evidence="1">The sequence shown here is derived from an EMBL/GenBank/DDBJ whole genome shotgun (WGS) entry which is preliminary data.</text>
</comment>
<protein>
    <submittedName>
        <fullName evidence="1">Uncharacterized protein</fullName>
    </submittedName>
</protein>
<sequence>MRSGSDAISAKHQVEARGLAHAARSGSAWTDATGAMELAVARFGMADQVCSKLRLMRKPLSNLNKEAFANIDKREMDLRDRLHCIQT</sequence>
<organism evidence="1 2">
    <name type="scientific">Crotalaria pallida</name>
    <name type="common">Smooth rattlebox</name>
    <name type="synonym">Crotalaria striata</name>
    <dbReference type="NCBI Taxonomy" id="3830"/>
    <lineage>
        <taxon>Eukaryota</taxon>
        <taxon>Viridiplantae</taxon>
        <taxon>Streptophyta</taxon>
        <taxon>Embryophyta</taxon>
        <taxon>Tracheophyta</taxon>
        <taxon>Spermatophyta</taxon>
        <taxon>Magnoliopsida</taxon>
        <taxon>eudicotyledons</taxon>
        <taxon>Gunneridae</taxon>
        <taxon>Pentapetalae</taxon>
        <taxon>rosids</taxon>
        <taxon>fabids</taxon>
        <taxon>Fabales</taxon>
        <taxon>Fabaceae</taxon>
        <taxon>Papilionoideae</taxon>
        <taxon>50 kb inversion clade</taxon>
        <taxon>genistoids sensu lato</taxon>
        <taxon>core genistoids</taxon>
        <taxon>Crotalarieae</taxon>
        <taxon>Crotalaria</taxon>
    </lineage>
</organism>
<gene>
    <name evidence="1" type="ORF">RIF29_29929</name>
</gene>
<evidence type="ECO:0000313" key="1">
    <source>
        <dbReference type="EMBL" id="KAK7256478.1"/>
    </source>
</evidence>